<name>A0ABS4WCA7_9MICC</name>
<reference evidence="1 2" key="1">
    <citation type="submission" date="2021-03" db="EMBL/GenBank/DDBJ databases">
        <title>Sequencing the genomes of 1000 actinobacteria strains.</title>
        <authorList>
            <person name="Klenk H.-P."/>
        </authorList>
    </citation>
    <scope>NUCLEOTIDE SEQUENCE [LARGE SCALE GENOMIC DNA]</scope>
    <source>
        <strain evidence="1 2">DSM 15454</strain>
    </source>
</reference>
<accession>A0ABS4WCA7</accession>
<proteinExistence type="predicted"/>
<organism evidence="1 2">
    <name type="scientific">Paeniglutamicibacter psychrophenolicus</name>
    <dbReference type="NCBI Taxonomy" id="257454"/>
    <lineage>
        <taxon>Bacteria</taxon>
        <taxon>Bacillati</taxon>
        <taxon>Actinomycetota</taxon>
        <taxon>Actinomycetes</taxon>
        <taxon>Micrococcales</taxon>
        <taxon>Micrococcaceae</taxon>
        <taxon>Paeniglutamicibacter</taxon>
    </lineage>
</organism>
<dbReference type="Proteomes" id="UP000766570">
    <property type="component" value="Unassembled WGS sequence"/>
</dbReference>
<protein>
    <submittedName>
        <fullName evidence="1">Uncharacterized protein YhfF</fullName>
    </submittedName>
</protein>
<dbReference type="RefSeq" id="WP_342592406.1">
    <property type="nucleotide sequence ID" value="NZ_BAAAMI010000011.1"/>
</dbReference>
<gene>
    <name evidence="1" type="ORF">JOF46_001754</name>
</gene>
<keyword evidence="2" id="KW-1185">Reference proteome</keyword>
<dbReference type="SUPFAM" id="SSF88697">
    <property type="entry name" value="PUA domain-like"/>
    <property type="match status" value="1"/>
</dbReference>
<dbReference type="InterPro" id="IPR015947">
    <property type="entry name" value="PUA-like_sf"/>
</dbReference>
<evidence type="ECO:0000313" key="2">
    <source>
        <dbReference type="Proteomes" id="UP000766570"/>
    </source>
</evidence>
<dbReference type="Gene3D" id="3.10.400.10">
    <property type="entry name" value="Sulfate adenylyltransferase"/>
    <property type="match status" value="1"/>
</dbReference>
<comment type="caution">
    <text evidence="1">The sequence shown here is derived from an EMBL/GenBank/DDBJ whole genome shotgun (WGS) entry which is preliminary data.</text>
</comment>
<dbReference type="EMBL" id="JAGIOE010000001">
    <property type="protein sequence ID" value="MBP2373842.1"/>
    <property type="molecule type" value="Genomic_DNA"/>
</dbReference>
<evidence type="ECO:0000313" key="1">
    <source>
        <dbReference type="EMBL" id="MBP2373842.1"/>
    </source>
</evidence>
<sequence length="105" mass="11449">MKPEDANPGRLDMEAAARMWDEYATAHPEAVRLCAEYSVERFGDSVELADALPHEVIPGSKCATSTLAREFPDDGESLPRLGSHWIACDGAGTPRVILPSIELRL</sequence>